<dbReference type="AlphaFoldDB" id="A0A833UC58"/>
<feature type="non-terminal residue" evidence="1">
    <location>
        <position position="1"/>
    </location>
</feature>
<evidence type="ECO:0000313" key="2">
    <source>
        <dbReference type="Proteomes" id="UP000619265"/>
    </source>
</evidence>
<dbReference type="EMBL" id="LIHL02000013">
    <property type="protein sequence ID" value="KAF5449654.1"/>
    <property type="molecule type" value="Genomic_DNA"/>
</dbReference>
<reference evidence="1" key="1">
    <citation type="submission" date="2015-10" db="EMBL/GenBank/DDBJ databases">
        <authorList>
            <person name="Martinez-Garcia P.J."/>
            <person name="Crepeau M.W."/>
            <person name="Puiu D."/>
            <person name="Gonzalez-Ibeas D."/>
            <person name="Whalen J."/>
            <person name="Stevens K."/>
            <person name="Paul R."/>
            <person name="Butterfield T."/>
            <person name="Britton M."/>
            <person name="Reagan R."/>
            <person name="Chakraborty S."/>
            <person name="Walawage S.L."/>
            <person name="Vasquez-Gross H.A."/>
            <person name="Cardeno C."/>
            <person name="Famula R."/>
            <person name="Pratt K."/>
            <person name="Kuruganti S."/>
            <person name="Aradhya M.K."/>
            <person name="Leslie C.A."/>
            <person name="Dandekar A.M."/>
            <person name="Salzberg S.L."/>
            <person name="Wegrzyn J.L."/>
            <person name="Langley C.H."/>
            <person name="Neale D.B."/>
        </authorList>
    </citation>
    <scope>NUCLEOTIDE SEQUENCE</scope>
    <source>
        <tissue evidence="1">Leaves</tissue>
    </source>
</reference>
<reference evidence="1" key="2">
    <citation type="submission" date="2020-03" db="EMBL/GenBank/DDBJ databases">
        <title>Walnut 2.0.</title>
        <authorList>
            <person name="Marrano A."/>
            <person name="Britton M."/>
            <person name="Zimin A.V."/>
            <person name="Zaini P.A."/>
            <person name="Workman R."/>
            <person name="Puiu D."/>
            <person name="Bianco L."/>
            <person name="Allen B.J."/>
            <person name="Troggio M."/>
            <person name="Leslie C.A."/>
            <person name="Timp W."/>
            <person name="Dendekar A."/>
            <person name="Salzberg S.L."/>
            <person name="Neale D.B."/>
        </authorList>
    </citation>
    <scope>NUCLEOTIDE SEQUENCE</scope>
    <source>
        <tissue evidence="1">Leaves</tissue>
    </source>
</reference>
<dbReference type="Gramene" id="Jr13_15720_p3">
    <property type="protein sequence ID" value="cds.Jr13_15720_p3"/>
    <property type="gene ID" value="Jr13_15720"/>
</dbReference>
<proteinExistence type="predicted"/>
<protein>
    <submittedName>
        <fullName evidence="1">Uncharacterized protein</fullName>
    </submittedName>
</protein>
<name>A0A833UC58_JUGRE</name>
<accession>A0A833UC58</accession>
<comment type="caution">
    <text evidence="1">The sequence shown here is derived from an EMBL/GenBank/DDBJ whole genome shotgun (WGS) entry which is preliminary data.</text>
</comment>
<evidence type="ECO:0000313" key="1">
    <source>
        <dbReference type="EMBL" id="KAF5449654.1"/>
    </source>
</evidence>
<gene>
    <name evidence="1" type="ORF">F2P56_030077</name>
</gene>
<sequence length="119" mass="13471">DQAGGGAVSLGYIYQPVPWCMFVLRKEQGIILRLQSITYLSPFFSFSLYLVRCKNFDCEASRVTLDLSAGPTVIGSPNSSHSFIQFRLLIIVVAQGEENKKTKKKSSEIFYFPFLLFLF</sequence>
<organism evidence="1 2">
    <name type="scientific">Juglans regia</name>
    <name type="common">English walnut</name>
    <dbReference type="NCBI Taxonomy" id="51240"/>
    <lineage>
        <taxon>Eukaryota</taxon>
        <taxon>Viridiplantae</taxon>
        <taxon>Streptophyta</taxon>
        <taxon>Embryophyta</taxon>
        <taxon>Tracheophyta</taxon>
        <taxon>Spermatophyta</taxon>
        <taxon>Magnoliopsida</taxon>
        <taxon>eudicotyledons</taxon>
        <taxon>Gunneridae</taxon>
        <taxon>Pentapetalae</taxon>
        <taxon>rosids</taxon>
        <taxon>fabids</taxon>
        <taxon>Fagales</taxon>
        <taxon>Juglandaceae</taxon>
        <taxon>Juglans</taxon>
    </lineage>
</organism>
<dbReference type="Proteomes" id="UP000619265">
    <property type="component" value="Unassembled WGS sequence"/>
</dbReference>